<sequence length="339" mass="38772">MKKIWIDLDNSPHVPMFRPVIEEFKRRGVEYVITARDYAQTASLLEFWEIPHSLIGRHGGKNKIKKVFNLFERSGQLWKYIRNESVDLALSHGSRTQLVTSRFMGIESVLMMDYEYTEAKIFNLCSDHILIPEYIPDSRLESVNIDLKKVVRYPGFKEELYLNDFKPKPGYREKLGIGDDRILVTVRPPAMEGNYHDSLSERIILEILGKLTAVEGTYPLIVGRTKKDRDFLEEHFGGMIHFLEEAVDGLQLIWSSDIFISGGGSMNREAALLGIPTYSIFTGRKPYLDEHLAREGRLTFIDTLEKTDLLDIRKRDIQGSFTGSNAGLVGKVVDIILSI</sequence>
<accession>A0A7V2F2Y4</accession>
<dbReference type="PANTHER" id="PTHR39662:SF1">
    <property type="entry name" value="DUF354 DOMAIN-CONTAINING PROTEIN"/>
    <property type="match status" value="1"/>
</dbReference>
<name>A0A7V2F2Y4_UNCEI</name>
<proteinExistence type="predicted"/>
<dbReference type="InterPro" id="IPR007152">
    <property type="entry name" value="DUF354"/>
</dbReference>
<dbReference type="Pfam" id="PF04007">
    <property type="entry name" value="DUF354"/>
    <property type="match status" value="1"/>
</dbReference>
<dbReference type="EMBL" id="DSEC01000168">
    <property type="protein sequence ID" value="HER43295.1"/>
    <property type="molecule type" value="Genomic_DNA"/>
</dbReference>
<dbReference type="AlphaFoldDB" id="A0A7V2F2Y4"/>
<comment type="caution">
    <text evidence="1">The sequence shown here is derived from an EMBL/GenBank/DDBJ whole genome shotgun (WGS) entry which is preliminary data.</text>
</comment>
<organism evidence="1">
    <name type="scientific">Eiseniibacteriota bacterium</name>
    <dbReference type="NCBI Taxonomy" id="2212470"/>
    <lineage>
        <taxon>Bacteria</taxon>
        <taxon>Candidatus Eiseniibacteriota</taxon>
    </lineage>
</organism>
<reference evidence="1" key="1">
    <citation type="journal article" date="2020" name="mSystems">
        <title>Genome- and Community-Level Interaction Insights into Carbon Utilization and Element Cycling Functions of Hydrothermarchaeota in Hydrothermal Sediment.</title>
        <authorList>
            <person name="Zhou Z."/>
            <person name="Liu Y."/>
            <person name="Xu W."/>
            <person name="Pan J."/>
            <person name="Luo Z.H."/>
            <person name="Li M."/>
        </authorList>
    </citation>
    <scope>NUCLEOTIDE SEQUENCE [LARGE SCALE GENOMIC DNA]</scope>
    <source>
        <strain evidence="1">SpSt-1233</strain>
    </source>
</reference>
<dbReference type="SUPFAM" id="SSF53756">
    <property type="entry name" value="UDP-Glycosyltransferase/glycogen phosphorylase"/>
    <property type="match status" value="1"/>
</dbReference>
<evidence type="ECO:0000313" key="1">
    <source>
        <dbReference type="EMBL" id="HER43295.1"/>
    </source>
</evidence>
<dbReference type="Proteomes" id="UP000886069">
    <property type="component" value="Unassembled WGS sequence"/>
</dbReference>
<protein>
    <submittedName>
        <fullName evidence="1">DUF354 domain-containing protein</fullName>
    </submittedName>
</protein>
<gene>
    <name evidence="1" type="ORF">ENO08_02400</name>
</gene>
<dbReference type="PANTHER" id="PTHR39662">
    <property type="entry name" value="DUF354 DOMAIN-CONTAINING PROTEIN-RELATED"/>
    <property type="match status" value="1"/>
</dbReference>